<feature type="region of interest" description="Disordered" evidence="1">
    <location>
        <begin position="257"/>
        <end position="276"/>
    </location>
</feature>
<accession>A0ABV0A4Q1</accession>
<keyword evidence="3" id="KW-1185">Reference proteome</keyword>
<name>A0ABV0A4Q1_9HYPH</name>
<dbReference type="Proteomes" id="UP001407347">
    <property type="component" value="Unassembled WGS sequence"/>
</dbReference>
<protein>
    <submittedName>
        <fullName evidence="2">Uncharacterized protein</fullName>
    </submittedName>
</protein>
<sequence length="276" mass="29864">MAGSGVGAGVLARDYAAARREAEILAGGTGDLAQRALAYHHLFRHSGGHHAFPLLAAHGALWARGYFAWGARAGAALSLGALHRPALRRARLAGLAGFAEAFRAINRRVFVEVYASYRFTLAHGERAGAEAHVDPVLLDALNRCHHAGRRMTALGPDERAHLFEAFFRWEQRMVVAPGGRGGGGGLRLGAGTAPGAAPRDPLRLHAAPGHAALRRFRRHRRADREGPARLRTRRGGRLEHGRGAAVALRRASGRLFRRGRHRLPRHPGAPRRGRGR</sequence>
<reference evidence="2 3" key="1">
    <citation type="journal article" date="2023" name="PLoS ONE">
        <title>Complete genome assembly of Hawai'i environmental nontuberculous mycobacteria reveals unexpected co-isolation with methylobacteria.</title>
        <authorList>
            <person name="Hendrix J."/>
            <person name="Epperson L.E."/>
            <person name="Tong E.I."/>
            <person name="Chan Y.L."/>
            <person name="Hasan N.A."/>
            <person name="Dawrs S.N."/>
            <person name="Norton G.J."/>
            <person name="Virdi R."/>
            <person name="Crooks J.L."/>
            <person name="Chan E.D."/>
            <person name="Honda J.R."/>
            <person name="Strong M."/>
        </authorList>
    </citation>
    <scope>NUCLEOTIDE SEQUENCE [LARGE SCALE GENOMIC DNA]</scope>
    <source>
        <strain evidence="2 3">NJH_HI04-1</strain>
    </source>
</reference>
<gene>
    <name evidence="2" type="ORF">PUR29_35870</name>
</gene>
<evidence type="ECO:0000313" key="2">
    <source>
        <dbReference type="EMBL" id="MEN3238819.1"/>
    </source>
</evidence>
<proteinExistence type="predicted"/>
<evidence type="ECO:0000256" key="1">
    <source>
        <dbReference type="SAM" id="MobiDB-lite"/>
    </source>
</evidence>
<comment type="caution">
    <text evidence="2">The sequence shown here is derived from an EMBL/GenBank/DDBJ whole genome shotgun (WGS) entry which is preliminary data.</text>
</comment>
<organism evidence="2 3">
    <name type="scientific">Methylobacterium ajmalii</name>
    <dbReference type="NCBI Taxonomy" id="2738439"/>
    <lineage>
        <taxon>Bacteria</taxon>
        <taxon>Pseudomonadati</taxon>
        <taxon>Pseudomonadota</taxon>
        <taxon>Alphaproteobacteria</taxon>
        <taxon>Hyphomicrobiales</taxon>
        <taxon>Methylobacteriaceae</taxon>
        <taxon>Methylobacterium</taxon>
    </lineage>
</organism>
<dbReference type="EMBL" id="JAQYXP010000008">
    <property type="protein sequence ID" value="MEN3238819.1"/>
    <property type="molecule type" value="Genomic_DNA"/>
</dbReference>
<dbReference type="RefSeq" id="WP_145984544.1">
    <property type="nucleotide sequence ID" value="NZ_JAQYXP010000008.1"/>
</dbReference>
<feature type="region of interest" description="Disordered" evidence="1">
    <location>
        <begin position="221"/>
        <end position="245"/>
    </location>
</feature>
<evidence type="ECO:0000313" key="3">
    <source>
        <dbReference type="Proteomes" id="UP001407347"/>
    </source>
</evidence>